<dbReference type="PIRSF" id="PIRSF007510">
    <property type="entry name" value="UCP007510"/>
    <property type="match status" value="1"/>
</dbReference>
<evidence type="ECO:0000256" key="1">
    <source>
        <dbReference type="HAMAP-Rule" id="MF_00800"/>
    </source>
</evidence>
<dbReference type="Gene3D" id="3.40.50.10360">
    <property type="entry name" value="Hypothetical protein TT1679"/>
    <property type="match status" value="1"/>
</dbReference>
<evidence type="ECO:0000313" key="3">
    <source>
        <dbReference type="Proteomes" id="UP000214588"/>
    </source>
</evidence>
<dbReference type="OrthoDB" id="9803187at2"/>
<dbReference type="RefSeq" id="WP_089024523.1">
    <property type="nucleotide sequence ID" value="NZ_NIQC01000043.1"/>
</dbReference>
<dbReference type="Pfam" id="PF04260">
    <property type="entry name" value="DUF436"/>
    <property type="match status" value="1"/>
</dbReference>
<dbReference type="HAMAP" id="MF_00800">
    <property type="entry name" value="UPF0340"/>
    <property type="match status" value="1"/>
</dbReference>
<reference evidence="2 3" key="1">
    <citation type="submission" date="2017-06" db="EMBL/GenBank/DDBJ databases">
        <title>Draft Genome Sequence of Natranaerobius trueperi halophilic, alkalithermophilic bacteria from soda lakes.</title>
        <authorList>
            <person name="Zhao B."/>
        </authorList>
    </citation>
    <scope>NUCLEOTIDE SEQUENCE [LARGE SCALE GENOMIC DNA]</scope>
    <source>
        <strain evidence="2 3">DSM 18760</strain>
    </source>
</reference>
<comment type="similarity">
    <text evidence="1">Belongs to the UPF0340 family.</text>
</comment>
<comment type="caution">
    <text evidence="2">The sequence shown here is derived from an EMBL/GenBank/DDBJ whole genome shotgun (WGS) entry which is preliminary data.</text>
</comment>
<dbReference type="AlphaFoldDB" id="A0A226BUT2"/>
<dbReference type="Proteomes" id="UP000214588">
    <property type="component" value="Unassembled WGS sequence"/>
</dbReference>
<accession>A0A226BUT2</accession>
<dbReference type="NCBIfam" id="TIGR01440">
    <property type="entry name" value="TIGR01440 family protein"/>
    <property type="match status" value="1"/>
</dbReference>
<dbReference type="InterPro" id="IPR006340">
    <property type="entry name" value="DUF436"/>
</dbReference>
<name>A0A226BUT2_9FIRM</name>
<keyword evidence="3" id="KW-1185">Reference proteome</keyword>
<evidence type="ECO:0000313" key="2">
    <source>
        <dbReference type="EMBL" id="OWZ82756.1"/>
    </source>
</evidence>
<protein>
    <recommendedName>
        <fullName evidence="1">UPF0340 protein CDO51_12295</fullName>
    </recommendedName>
</protein>
<dbReference type="InterPro" id="IPR028345">
    <property type="entry name" value="Antibiotic_NAT-like"/>
</dbReference>
<proteinExistence type="inferred from homology"/>
<organism evidence="2 3">
    <name type="scientific">Natranaerobius trueperi</name>
    <dbReference type="NCBI Taxonomy" id="759412"/>
    <lineage>
        <taxon>Bacteria</taxon>
        <taxon>Bacillati</taxon>
        <taxon>Bacillota</taxon>
        <taxon>Clostridia</taxon>
        <taxon>Natranaerobiales</taxon>
        <taxon>Natranaerobiaceae</taxon>
        <taxon>Natranaerobius</taxon>
    </lineage>
</organism>
<dbReference type="EMBL" id="NIQC01000043">
    <property type="protein sequence ID" value="OWZ82756.1"/>
    <property type="molecule type" value="Genomic_DNA"/>
</dbReference>
<sequence>MKGVVTVNQITQDTIEATKELLKEANLKNGDILVVGCSTSEVIGKKIGSSSSHEVAEAIFKGLVNTINQDIYLAFQCCEHLNRALVVERSCAEKYNLEQVSVIPVPEAGGSLSGLAYKALEDPIVVESIKAHGGIDIGDTLIGMHLKPVAVPVRSSIKTIGKAHLTMARTRPKLIGGKRAVYK</sequence>
<gene>
    <name evidence="2" type="ORF">CDO51_12295</name>
</gene>
<dbReference type="SUPFAM" id="SSF110710">
    <property type="entry name" value="TTHA0583/YokD-like"/>
    <property type="match status" value="1"/>
</dbReference>